<evidence type="ECO:0000313" key="3">
    <source>
        <dbReference type="EMBL" id="KAK3911313.1"/>
    </source>
</evidence>
<name>A0AAE1L9E7_9NEOP</name>
<dbReference type="InterPro" id="IPR017893">
    <property type="entry name" value="DBB_domain"/>
</dbReference>
<feature type="compositionally biased region" description="Basic and acidic residues" evidence="1">
    <location>
        <begin position="1192"/>
        <end position="1201"/>
    </location>
</feature>
<dbReference type="GO" id="GO:0005104">
    <property type="term" value="F:fibroblast growth factor receptor binding"/>
    <property type="evidence" value="ECO:0007669"/>
    <property type="project" value="TreeGrafter"/>
</dbReference>
<gene>
    <name evidence="3" type="ORF">KUF71_021094</name>
</gene>
<feature type="compositionally biased region" description="Basic residues" evidence="1">
    <location>
        <begin position="1154"/>
        <end position="1163"/>
    </location>
</feature>
<feature type="compositionally biased region" description="Low complexity" evidence="1">
    <location>
        <begin position="1173"/>
        <end position="1191"/>
    </location>
</feature>
<keyword evidence="4" id="KW-1185">Reference proteome</keyword>
<protein>
    <submittedName>
        <fullName evidence="3">Phosphoinositide 3-kinase adapter protein 1</fullName>
    </submittedName>
</protein>
<feature type="domain" description="DBB" evidence="2">
    <location>
        <begin position="555"/>
        <end position="691"/>
    </location>
</feature>
<dbReference type="Proteomes" id="UP001219518">
    <property type="component" value="Unassembled WGS sequence"/>
</dbReference>
<reference evidence="3" key="1">
    <citation type="submission" date="2021-07" db="EMBL/GenBank/DDBJ databases">
        <authorList>
            <person name="Catto M.A."/>
            <person name="Jacobson A."/>
            <person name="Kennedy G."/>
            <person name="Labadie P."/>
            <person name="Hunt B.G."/>
            <person name="Srinivasan R."/>
        </authorList>
    </citation>
    <scope>NUCLEOTIDE SEQUENCE</scope>
    <source>
        <strain evidence="3">PL_HMW_Pooled</strain>
        <tissue evidence="3">Head</tissue>
    </source>
</reference>
<feature type="region of interest" description="Disordered" evidence="1">
    <location>
        <begin position="1"/>
        <end position="23"/>
    </location>
</feature>
<evidence type="ECO:0000313" key="4">
    <source>
        <dbReference type="Proteomes" id="UP001219518"/>
    </source>
</evidence>
<feature type="region of interest" description="Disordered" evidence="1">
    <location>
        <begin position="1154"/>
        <end position="1205"/>
    </location>
</feature>
<sequence length="1295" mass="137087">MTATEAMAGVSAETPASSSANLRPAHYKVDTTSLDHGMALMSLTKAAVDSTAASASPLRQDAISCAAPLRGPAGFAVIRSYNPSYFALAGAEAGRHSPEPQPPAAPAAPAAPASTAAPAPPTKPLLPLLRRRPRGHAGAGPRTVSQEANFALQLKGWRENMENFCGSQPPEGGCGSRQAQGFYPLWQPTASVFHGNRRFADCDPIAQFDRLDPRTTIGLPLEVRAVSRALDFLIPVSEALPQRGPGAPRRLGFRWLLRSVAGSSTSLQQIAQGQPRPGDVAPPSPTSDLLCSLEAPGPLASPGPVVSPGRLHDHHHRAPGPAPGPAPGRGYYNVEAHQRRRHSLGSIATPRTRTVAGPEATGNSSRLAQSPDPDDIVLVWSGGSGTGTGTGTGTAAALWISYLQSCFVEICRKRGRPSFRTADVGVDELAGGAGERWRARLEQAKLVVLVVCPALLARVQACAEPAACALARLDPARTLLMLLGVQERELLLLPPDAPARALLACRRMLVRDQDASFVGEFLAEAMDILVRAWRSCAARERRAAVDGAAGARFSLAPKKVKLGAGKVLALLEAPLQPGDDARVAVHKGGDPVAVAARTRNPYTLQFTVPDALLDASAMVTVTVSVNGQPLGSRQLKCESRLRELDRILRAQDSPLQFLCQTLGLGAADRDALDSALLCSYMRNVPPHFHLLHGQGGRPSYSCETYPTLLHFAAHMGLERLAMALLEGPGGEQACYIRNCDDLTPADLSERAGHQRLACTLQGYMVSRGHRGSERAGHQRLACTLQGYMVSRGHRGSERAGHQRLACTLQGYMVSRGHRGSERAGHQRLACTLQGYMVSRGHRGSERAGHQRLACTLQGYMQMSELSSVYTILKTISESSTLQGATAASAAGEDGNYLSPRPTSETYSVPPPPAPVCAPPSVPPPPAPAPSGAPSPPPPPQADPYVDMISLRTSNDAVTTLYQNMPAPGAPGAPGARAQSGSPPSSPRPAPAARRHSAPEDVLLAVGLEVPSHAPVGIPDYAHGSIPDYAADGVGAVYQDIDETDGPELPAVAAALRRRGSDPALPQGLGADEDDDILGIIHDLKSSSFSLGALGEVEHLVESWRGRNATHQSLRDKQDQLARMREELQRVERRLGGDGDTSRPSPFERIKRVFQRARHGRSKARPAPAPAAPARPASSLSRRSSSSSTWSDRSADPAEHPDLSLSQPPQVEEVSWLHPVSPASDEHYVVPQGVRPVVHLCPTPTPAPTPGALDLAEDGFPLDSAGLCSYVNVQVPSLPPPVPTRPHQPVLAKTPE</sequence>
<dbReference type="PROSITE" id="PS51376">
    <property type="entry name" value="DBB"/>
    <property type="match status" value="1"/>
</dbReference>
<feature type="region of interest" description="Disordered" evidence="1">
    <location>
        <begin position="961"/>
        <end position="996"/>
    </location>
</feature>
<comment type="caution">
    <text evidence="3">The sequence shown here is derived from an EMBL/GenBank/DDBJ whole genome shotgun (WGS) entry which is preliminary data.</text>
</comment>
<dbReference type="PANTHER" id="PTHR16267:SF11">
    <property type="entry name" value="STUMPS, ISOFORM E"/>
    <property type="match status" value="1"/>
</dbReference>
<feature type="compositionally biased region" description="Low complexity" evidence="1">
    <location>
        <begin position="107"/>
        <end position="117"/>
    </location>
</feature>
<evidence type="ECO:0000256" key="1">
    <source>
        <dbReference type="SAM" id="MobiDB-lite"/>
    </source>
</evidence>
<proteinExistence type="predicted"/>
<feature type="region of interest" description="Disordered" evidence="1">
    <location>
        <begin position="266"/>
        <end position="373"/>
    </location>
</feature>
<dbReference type="PANTHER" id="PTHR16267">
    <property type="entry name" value="BANK1/PIK3AP1 FAMILY MEMBER"/>
    <property type="match status" value="1"/>
</dbReference>
<feature type="region of interest" description="Disordered" evidence="1">
    <location>
        <begin position="92"/>
        <end position="145"/>
    </location>
</feature>
<feature type="compositionally biased region" description="Low complexity" evidence="1">
    <location>
        <begin position="972"/>
        <end position="982"/>
    </location>
</feature>
<feature type="region of interest" description="Disordered" evidence="1">
    <location>
        <begin position="1129"/>
        <end position="1148"/>
    </location>
</feature>
<feature type="compositionally biased region" description="Pro residues" evidence="1">
    <location>
        <begin position="908"/>
        <end position="941"/>
    </location>
</feature>
<dbReference type="EMBL" id="JAHWGI010000256">
    <property type="protein sequence ID" value="KAK3911313.1"/>
    <property type="molecule type" value="Genomic_DNA"/>
</dbReference>
<dbReference type="GO" id="GO:0005068">
    <property type="term" value="F:transmembrane receptor protein tyrosine kinase adaptor activity"/>
    <property type="evidence" value="ECO:0007669"/>
    <property type="project" value="TreeGrafter"/>
</dbReference>
<feature type="region of interest" description="Disordered" evidence="1">
    <location>
        <begin position="886"/>
        <end position="945"/>
    </location>
</feature>
<reference evidence="3" key="2">
    <citation type="journal article" date="2023" name="BMC Genomics">
        <title>Pest status, molecular evolution, and epigenetic factors derived from the genome assembly of Frankliniella fusca, a thysanopteran phytovirus vector.</title>
        <authorList>
            <person name="Catto M.A."/>
            <person name="Labadie P.E."/>
            <person name="Jacobson A.L."/>
            <person name="Kennedy G.G."/>
            <person name="Srinivasan R."/>
            <person name="Hunt B.G."/>
        </authorList>
    </citation>
    <scope>NUCLEOTIDE SEQUENCE</scope>
    <source>
        <strain evidence="3">PL_HMW_Pooled</strain>
    </source>
</reference>
<organism evidence="3 4">
    <name type="scientific">Frankliniella fusca</name>
    <dbReference type="NCBI Taxonomy" id="407009"/>
    <lineage>
        <taxon>Eukaryota</taxon>
        <taxon>Metazoa</taxon>
        <taxon>Ecdysozoa</taxon>
        <taxon>Arthropoda</taxon>
        <taxon>Hexapoda</taxon>
        <taxon>Insecta</taxon>
        <taxon>Pterygota</taxon>
        <taxon>Neoptera</taxon>
        <taxon>Paraneoptera</taxon>
        <taxon>Thysanoptera</taxon>
        <taxon>Terebrantia</taxon>
        <taxon>Thripoidea</taxon>
        <taxon>Thripidae</taxon>
        <taxon>Frankliniella</taxon>
    </lineage>
</organism>
<evidence type="ECO:0000259" key="2">
    <source>
        <dbReference type="PROSITE" id="PS51376"/>
    </source>
</evidence>
<dbReference type="GO" id="GO:0005829">
    <property type="term" value="C:cytosol"/>
    <property type="evidence" value="ECO:0007669"/>
    <property type="project" value="TreeGrafter"/>
</dbReference>
<accession>A0AAE1L9E7</accession>
<dbReference type="SMART" id="SM01282">
    <property type="entry name" value="DBB"/>
    <property type="match status" value="1"/>
</dbReference>
<dbReference type="InterPro" id="IPR052446">
    <property type="entry name" value="B-cell_PI3K-Signaling_Adptrs"/>
</dbReference>
<dbReference type="Pfam" id="PF14545">
    <property type="entry name" value="DBB"/>
    <property type="match status" value="1"/>
</dbReference>